<dbReference type="EMBL" id="DRLD01000372">
    <property type="protein sequence ID" value="HED11632.1"/>
    <property type="molecule type" value="Genomic_DNA"/>
</dbReference>
<accession>A0A7V1LQ45</accession>
<comment type="caution">
    <text evidence="1">The sequence shown here is derived from an EMBL/GenBank/DDBJ whole genome shotgun (WGS) entry which is preliminary data.</text>
</comment>
<dbReference type="Proteomes" id="UP000886005">
    <property type="component" value="Unassembled WGS sequence"/>
</dbReference>
<gene>
    <name evidence="1" type="ORF">ENJ10_13150</name>
</gene>
<protein>
    <submittedName>
        <fullName evidence="1">Uncharacterized protein</fullName>
    </submittedName>
</protein>
<proteinExistence type="predicted"/>
<evidence type="ECO:0000313" key="1">
    <source>
        <dbReference type="EMBL" id="HED11632.1"/>
    </source>
</evidence>
<dbReference type="AlphaFoldDB" id="A0A7V1LQ45"/>
<organism evidence="1">
    <name type="scientific">Caldithrix abyssi</name>
    <dbReference type="NCBI Taxonomy" id="187145"/>
    <lineage>
        <taxon>Bacteria</taxon>
        <taxon>Pseudomonadati</taxon>
        <taxon>Calditrichota</taxon>
        <taxon>Calditrichia</taxon>
        <taxon>Calditrichales</taxon>
        <taxon>Calditrichaceae</taxon>
        <taxon>Caldithrix</taxon>
    </lineage>
</organism>
<reference evidence="1" key="1">
    <citation type="journal article" date="2020" name="mSystems">
        <title>Genome- and Community-Level Interaction Insights into Carbon Utilization and Element Cycling Functions of Hydrothermarchaeota in Hydrothermal Sediment.</title>
        <authorList>
            <person name="Zhou Z."/>
            <person name="Liu Y."/>
            <person name="Xu W."/>
            <person name="Pan J."/>
            <person name="Luo Z.H."/>
            <person name="Li M."/>
        </authorList>
    </citation>
    <scope>NUCLEOTIDE SEQUENCE [LARGE SCALE GENOMIC DNA]</scope>
    <source>
        <strain evidence="1">HyVt-456</strain>
    </source>
</reference>
<sequence>MTQEQKLQKLIALLENNDIPVKSDRGNFKGGLVRYHDNYYFYLNRKLAPEAKINLIRRELERWPEQQPDWSRELSAILD</sequence>
<name>A0A7V1LQ45_CALAY</name>